<feature type="transmembrane region" description="Helical" evidence="1">
    <location>
        <begin position="315"/>
        <end position="332"/>
    </location>
</feature>
<reference evidence="2" key="1">
    <citation type="submission" date="2022-08" db="EMBL/GenBank/DDBJ databases">
        <authorList>
            <consortium name="DOE Joint Genome Institute"/>
            <person name="Min B."/>
            <person name="Riley R."/>
            <person name="Sierra-Patev S."/>
            <person name="Naranjo-Ortiz M."/>
            <person name="Looney B."/>
            <person name="Konkel Z."/>
            <person name="Slot J.C."/>
            <person name="Sakamoto Y."/>
            <person name="Steenwyk J.L."/>
            <person name="Rokas A."/>
            <person name="Carro J."/>
            <person name="Camarero S."/>
            <person name="Ferreira P."/>
            <person name="Molpeceres G."/>
            <person name="Ruiz-Duenas F.J."/>
            <person name="Serrano A."/>
            <person name="Henrissat B."/>
            <person name="Drula E."/>
            <person name="Hughes K.W."/>
            <person name="Mata J.L."/>
            <person name="Ishikawa N.K."/>
            <person name="Vargas-Isla R."/>
            <person name="Ushijima S."/>
            <person name="Smith C.A."/>
            <person name="Ahrendt S."/>
            <person name="Andreopoulos W."/>
            <person name="He G."/>
            <person name="Labutti K."/>
            <person name="Lipzen A."/>
            <person name="Ng V."/>
            <person name="Sandor L."/>
            <person name="Barry K."/>
            <person name="Martinez A.T."/>
            <person name="Xiao Y."/>
            <person name="Gibbons J.G."/>
            <person name="Terashima K."/>
            <person name="Hibbett D.S."/>
            <person name="Grigoriev I.V."/>
        </authorList>
    </citation>
    <scope>NUCLEOTIDE SEQUENCE</scope>
    <source>
        <strain evidence="2">TFB10827</strain>
    </source>
</reference>
<comment type="caution">
    <text evidence="2">The sequence shown here is derived from an EMBL/GenBank/DDBJ whole genome shotgun (WGS) entry which is preliminary data.</text>
</comment>
<keyword evidence="1" id="KW-0472">Membrane</keyword>
<evidence type="ECO:0000313" key="3">
    <source>
        <dbReference type="Proteomes" id="UP001163828"/>
    </source>
</evidence>
<keyword evidence="1" id="KW-1133">Transmembrane helix</keyword>
<organism evidence="2 3">
    <name type="scientific">Lentinula boryana</name>
    <dbReference type="NCBI Taxonomy" id="40481"/>
    <lineage>
        <taxon>Eukaryota</taxon>
        <taxon>Fungi</taxon>
        <taxon>Dikarya</taxon>
        <taxon>Basidiomycota</taxon>
        <taxon>Agaricomycotina</taxon>
        <taxon>Agaricomycetes</taxon>
        <taxon>Agaricomycetidae</taxon>
        <taxon>Agaricales</taxon>
        <taxon>Marasmiineae</taxon>
        <taxon>Omphalotaceae</taxon>
        <taxon>Lentinula</taxon>
    </lineage>
</organism>
<evidence type="ECO:0008006" key="4">
    <source>
        <dbReference type="Google" id="ProtNLM"/>
    </source>
</evidence>
<protein>
    <recommendedName>
        <fullName evidence="4">F-box domain-containing protein</fullName>
    </recommendedName>
</protein>
<evidence type="ECO:0000313" key="2">
    <source>
        <dbReference type="EMBL" id="KAJ3995904.1"/>
    </source>
</evidence>
<accession>A0ABQ8QBU4</accession>
<dbReference type="Proteomes" id="UP001163828">
    <property type="component" value="Unassembled WGS sequence"/>
</dbReference>
<proteinExistence type="predicted"/>
<dbReference type="EMBL" id="MU790634">
    <property type="protein sequence ID" value="KAJ3995904.1"/>
    <property type="molecule type" value="Genomic_DNA"/>
</dbReference>
<evidence type="ECO:0000256" key="1">
    <source>
        <dbReference type="SAM" id="Phobius"/>
    </source>
</evidence>
<gene>
    <name evidence="2" type="ORF">F5050DRAFT_1903124</name>
</gene>
<keyword evidence="3" id="KW-1185">Reference proteome</keyword>
<keyword evidence="1" id="KW-0812">Transmembrane</keyword>
<feature type="transmembrane region" description="Helical" evidence="1">
    <location>
        <begin position="368"/>
        <end position="389"/>
    </location>
</feature>
<sequence>MEYVNAFDPNRIVSGISTIPPQLILTQVCGYWRSMALEACYLSTKLTGKGQVTEHFIRAIIPWANRWRRLLLIEQVLEAPFFEHWVYVFHNAPKLHSFDCGVVFDPESDHQNTFSFLSILPDSYPQQITHLAMNGGAYVPSSFGSLCFLEVYSQTLVSLPVKLRSLSAIASHPDDVELFLDQLTLPVLEIFEITLRKEYSLPASCARSSFVLKELAIHNETSAPNLNTFLRAQGSLKQLTLSSLLSCELQHAADWLSNPSALPSLQQLHILGSQIRRGSEDPLDPFQNLQLLDIQMTKRRRSKVCTMMKRRHHKILWIQVWISTCIYGSLIVGQRFDWRHSLNNVLQLMVGMYLSLRSRCIRGKLSILVHGLRILKIYVCILSVFVLVFF</sequence>
<name>A0ABQ8QBU4_9AGAR</name>